<comment type="subcellular location">
    <subcellularLocation>
        <location evidence="1">Nucleus</location>
        <location evidence="1">Nucleolus</location>
    </subcellularLocation>
</comment>
<dbReference type="RefSeq" id="XP_003668340.1">
    <property type="nucleotide sequence ID" value="XM_003668292.1"/>
</dbReference>
<keyword evidence="2" id="KW-0690">Ribosome biogenesis</keyword>
<feature type="compositionally biased region" description="Basic residues" evidence="9">
    <location>
        <begin position="229"/>
        <end position="243"/>
    </location>
</feature>
<comment type="similarity">
    <text evidence="5">Belongs to the PINX1 family.</text>
</comment>
<dbReference type="GeneID" id="11498309"/>
<dbReference type="OMA" id="PCWDQSS"/>
<name>G0W5N6_NAUDC</name>
<keyword evidence="12" id="KW-1185">Reference proteome</keyword>
<dbReference type="PANTHER" id="PTHR23149:SF31">
    <property type="entry name" value="PROTEIN PXR1"/>
    <property type="match status" value="1"/>
</dbReference>
<dbReference type="PROSITE" id="PS50174">
    <property type="entry name" value="G_PATCH"/>
    <property type="match status" value="1"/>
</dbReference>
<dbReference type="eggNOG" id="KOG2809">
    <property type="taxonomic scope" value="Eukaryota"/>
</dbReference>
<dbReference type="OrthoDB" id="29523at2759"/>
<evidence type="ECO:0000256" key="8">
    <source>
        <dbReference type="ARBA" id="ARBA00041961"/>
    </source>
</evidence>
<evidence type="ECO:0000313" key="11">
    <source>
        <dbReference type="EMBL" id="CCD23097.1"/>
    </source>
</evidence>
<evidence type="ECO:0000256" key="4">
    <source>
        <dbReference type="ARBA" id="ARBA00023242"/>
    </source>
</evidence>
<evidence type="ECO:0000256" key="3">
    <source>
        <dbReference type="ARBA" id="ARBA00022552"/>
    </source>
</evidence>
<feature type="compositionally biased region" description="Polar residues" evidence="9">
    <location>
        <begin position="251"/>
        <end position="260"/>
    </location>
</feature>
<dbReference type="GO" id="GO:0003676">
    <property type="term" value="F:nucleic acid binding"/>
    <property type="evidence" value="ECO:0007669"/>
    <property type="project" value="InterPro"/>
</dbReference>
<evidence type="ECO:0000256" key="7">
    <source>
        <dbReference type="ARBA" id="ARBA00040376"/>
    </source>
</evidence>
<dbReference type="GO" id="GO:0005730">
    <property type="term" value="C:nucleolus"/>
    <property type="evidence" value="ECO:0007669"/>
    <property type="project" value="UniProtKB-SubCell"/>
</dbReference>
<evidence type="ECO:0000256" key="6">
    <source>
        <dbReference type="ARBA" id="ARBA00040137"/>
    </source>
</evidence>
<dbReference type="HOGENOM" id="CLU_052839_0_0_1"/>
<feature type="region of interest" description="Disordered" evidence="9">
    <location>
        <begin position="144"/>
        <end position="260"/>
    </location>
</feature>
<evidence type="ECO:0000256" key="9">
    <source>
        <dbReference type="SAM" id="MobiDB-lite"/>
    </source>
</evidence>
<dbReference type="AlphaFoldDB" id="G0W5N6"/>
<accession>G0W5N6</accession>
<evidence type="ECO:0000313" key="12">
    <source>
        <dbReference type="Proteomes" id="UP000000689"/>
    </source>
</evidence>
<dbReference type="PANTHER" id="PTHR23149">
    <property type="entry name" value="G PATCH DOMAIN CONTAINING PROTEIN"/>
    <property type="match status" value="1"/>
</dbReference>
<evidence type="ECO:0000256" key="1">
    <source>
        <dbReference type="ARBA" id="ARBA00004604"/>
    </source>
</evidence>
<dbReference type="KEGG" id="ndi:NDAI_0B00630"/>
<evidence type="ECO:0000256" key="2">
    <source>
        <dbReference type="ARBA" id="ARBA00022517"/>
    </source>
</evidence>
<evidence type="ECO:0000256" key="5">
    <source>
        <dbReference type="ARBA" id="ARBA00038007"/>
    </source>
</evidence>
<organism evidence="11 12">
    <name type="scientific">Naumovozyma dairenensis (strain ATCC 10597 / BCRC 20456 / CBS 421 / NBRC 0211 / NRRL Y-12639)</name>
    <name type="common">Saccharomyces dairenensis</name>
    <dbReference type="NCBI Taxonomy" id="1071378"/>
    <lineage>
        <taxon>Eukaryota</taxon>
        <taxon>Fungi</taxon>
        <taxon>Dikarya</taxon>
        <taxon>Ascomycota</taxon>
        <taxon>Saccharomycotina</taxon>
        <taxon>Saccharomycetes</taxon>
        <taxon>Saccharomycetales</taxon>
        <taxon>Saccharomycetaceae</taxon>
        <taxon>Naumovozyma</taxon>
    </lineage>
</organism>
<keyword evidence="3" id="KW-0698">rRNA processing</keyword>
<proteinExistence type="inferred from homology"/>
<dbReference type="InterPro" id="IPR000467">
    <property type="entry name" value="G_patch_dom"/>
</dbReference>
<dbReference type="SMART" id="SM00443">
    <property type="entry name" value="G_patch"/>
    <property type="match status" value="1"/>
</dbReference>
<feature type="compositionally biased region" description="Acidic residues" evidence="9">
    <location>
        <begin position="157"/>
        <end position="182"/>
    </location>
</feature>
<feature type="domain" description="G-patch" evidence="10">
    <location>
        <begin position="25"/>
        <end position="72"/>
    </location>
</feature>
<dbReference type="InterPro" id="IPR050656">
    <property type="entry name" value="PINX1"/>
</dbReference>
<dbReference type="Pfam" id="PF01585">
    <property type="entry name" value="G-patch"/>
    <property type="match status" value="1"/>
</dbReference>
<dbReference type="Proteomes" id="UP000000689">
    <property type="component" value="Chromosome 2"/>
</dbReference>
<gene>
    <name evidence="11" type="primary">NDAI0B00630</name>
    <name evidence="11" type="ordered locus">NDAI_0B00630</name>
</gene>
<keyword evidence="4" id="KW-0539">Nucleus</keyword>
<dbReference type="GO" id="GO:0006364">
    <property type="term" value="P:rRNA processing"/>
    <property type="evidence" value="ECO:0007669"/>
    <property type="project" value="UniProtKB-KW"/>
</dbReference>
<reference evidence="11 12" key="1">
    <citation type="journal article" date="2011" name="Proc. Natl. Acad. Sci. U.S.A.">
        <title>Evolutionary erosion of yeast sex chromosomes by mating-type switching accidents.</title>
        <authorList>
            <person name="Gordon J.L."/>
            <person name="Armisen D."/>
            <person name="Proux-Wera E."/>
            <person name="Oheigeartaigh S.S."/>
            <person name="Byrne K.P."/>
            <person name="Wolfe K.H."/>
        </authorList>
    </citation>
    <scope>NUCLEOTIDE SEQUENCE [LARGE SCALE GENOMIC DNA]</scope>
    <source>
        <strain evidence="12">ATCC 10597 / BCRC 20456 / CBS 421 / NBRC 0211 / NRRL Y-12639</strain>
    </source>
</reference>
<protein>
    <recommendedName>
        <fullName evidence="7">Protein PXR1</fullName>
    </recommendedName>
    <alternativeName>
        <fullName evidence="8">PinX1-related protein 1</fullName>
    </alternativeName>
    <alternativeName>
        <fullName evidence="6">Protein pxr1</fullName>
    </alternativeName>
</protein>
<dbReference type="STRING" id="1071378.G0W5N6"/>
<evidence type="ECO:0000259" key="10">
    <source>
        <dbReference type="PROSITE" id="PS50174"/>
    </source>
</evidence>
<feature type="compositionally biased region" description="Basic residues" evidence="9">
    <location>
        <begin position="192"/>
        <end position="219"/>
    </location>
</feature>
<dbReference type="EMBL" id="HE580268">
    <property type="protein sequence ID" value="CCD23097.1"/>
    <property type="molecule type" value="Genomic_DNA"/>
</dbReference>
<sequence length="295" mass="34027">MGLAATRTKQRFGLDPRNTAWSNDTSRFGHKLLEKFGWQPGTGLGMLPGQSHKSHIKVHIKDDNLGLGAKIKRQERKDEFDNGECAGLDVFQRILGRLNGKEEEIVDELEKQRKDKILSGKWGIHFLKGEVLASTWDPKTKKLKSYSNERKRKYSNDEDDADDDDDEEEDQKNSDSESDVVSDSDVSSDRKTKGKKKKDKKERKEKKHKKRKLDKKTKKSDKNIEKEKKKQRKKEKKAKKVQKRQAAFLESSKTASKIPDSVSTRLSVRSKWIKQKRAAIMDAKALNEIFMIKND</sequence>